<keyword evidence="3" id="KW-1185">Reference proteome</keyword>
<proteinExistence type="predicted"/>
<dbReference type="Proteomes" id="UP001627154">
    <property type="component" value="Unassembled WGS sequence"/>
</dbReference>
<organism evidence="2 3">
    <name type="scientific">Trichogramma kaykai</name>
    <dbReference type="NCBI Taxonomy" id="54128"/>
    <lineage>
        <taxon>Eukaryota</taxon>
        <taxon>Metazoa</taxon>
        <taxon>Ecdysozoa</taxon>
        <taxon>Arthropoda</taxon>
        <taxon>Hexapoda</taxon>
        <taxon>Insecta</taxon>
        <taxon>Pterygota</taxon>
        <taxon>Neoptera</taxon>
        <taxon>Endopterygota</taxon>
        <taxon>Hymenoptera</taxon>
        <taxon>Apocrita</taxon>
        <taxon>Proctotrupomorpha</taxon>
        <taxon>Chalcidoidea</taxon>
        <taxon>Trichogrammatidae</taxon>
        <taxon>Trichogramma</taxon>
    </lineage>
</organism>
<accession>A0ABD2XJ80</accession>
<evidence type="ECO:0000256" key="1">
    <source>
        <dbReference type="SAM" id="MobiDB-lite"/>
    </source>
</evidence>
<evidence type="ECO:0000313" key="2">
    <source>
        <dbReference type="EMBL" id="KAL3404863.1"/>
    </source>
</evidence>
<dbReference type="EMBL" id="JBJJXI010000022">
    <property type="protein sequence ID" value="KAL3404863.1"/>
    <property type="molecule type" value="Genomic_DNA"/>
</dbReference>
<feature type="compositionally biased region" description="Basic and acidic residues" evidence="1">
    <location>
        <begin position="41"/>
        <end position="53"/>
    </location>
</feature>
<dbReference type="AlphaFoldDB" id="A0ABD2XJ80"/>
<reference evidence="2 3" key="1">
    <citation type="journal article" date="2024" name="bioRxiv">
        <title>A reference genome for Trichogramma kaykai: A tiny desert-dwelling parasitoid wasp with competing sex-ratio distorters.</title>
        <authorList>
            <person name="Culotta J."/>
            <person name="Lindsey A.R."/>
        </authorList>
    </citation>
    <scope>NUCLEOTIDE SEQUENCE [LARGE SCALE GENOMIC DNA]</scope>
    <source>
        <strain evidence="2 3">KSX58</strain>
    </source>
</reference>
<name>A0ABD2XJ80_9HYME</name>
<feature type="region of interest" description="Disordered" evidence="1">
    <location>
        <begin position="23"/>
        <end position="63"/>
    </location>
</feature>
<protein>
    <submittedName>
        <fullName evidence="2">Uncharacterized protein</fullName>
    </submittedName>
</protein>
<evidence type="ECO:0000313" key="3">
    <source>
        <dbReference type="Proteomes" id="UP001627154"/>
    </source>
</evidence>
<comment type="caution">
    <text evidence="2">The sequence shown here is derived from an EMBL/GenBank/DDBJ whole genome shotgun (WGS) entry which is preliminary data.</text>
</comment>
<sequence>MFPSTCIEVPTRIDVVPMLIDEQQPRKRHMSASSVESALLEPKRQKRLQEDQSSRGAQQQSREAALCAFKNEYASQQRDDRRSFNNCVRPSNVLSPRTPVEFIQHRDKRLKRTSMRYERSNKIEDAWEFRMVQDRPSSMAFREGGEWWTQQENYSFSN</sequence>
<gene>
    <name evidence="2" type="ORF">TKK_002523</name>
</gene>